<dbReference type="InterPro" id="IPR044016">
    <property type="entry name" value="Big_13"/>
</dbReference>
<gene>
    <name evidence="2" type="primary">bpr</name>
    <name evidence="2" type="ORF">ERS852571_00839</name>
</gene>
<evidence type="ECO:0000313" key="2">
    <source>
        <dbReference type="EMBL" id="CUM83219.1"/>
    </source>
</evidence>
<dbReference type="Proteomes" id="UP000095553">
    <property type="component" value="Unassembled WGS sequence"/>
</dbReference>
<dbReference type="EC" id="3.4.21.-" evidence="2"/>
<protein>
    <submittedName>
        <fullName evidence="2">Bacillopeptidase F</fullName>
        <ecNumber evidence="2">3.4.21.-</ecNumber>
    </submittedName>
</protein>
<dbReference type="Gene3D" id="2.60.40.10">
    <property type="entry name" value="Immunoglobulins"/>
    <property type="match status" value="3"/>
</dbReference>
<reference evidence="2 3" key="1">
    <citation type="submission" date="2015-09" db="EMBL/GenBank/DDBJ databases">
        <authorList>
            <consortium name="Pathogen Informatics"/>
        </authorList>
    </citation>
    <scope>NUCLEOTIDE SEQUENCE [LARGE SCALE GENOMIC DNA]</scope>
    <source>
        <strain evidence="2 3">2789STDY5834959</strain>
    </source>
</reference>
<dbReference type="AlphaFoldDB" id="A0A173S089"/>
<organism evidence="2 3">
    <name type="scientific">Anaerostipes hadrus</name>
    <dbReference type="NCBI Taxonomy" id="649756"/>
    <lineage>
        <taxon>Bacteria</taxon>
        <taxon>Bacillati</taxon>
        <taxon>Bacillota</taxon>
        <taxon>Clostridia</taxon>
        <taxon>Lachnospirales</taxon>
        <taxon>Lachnospiraceae</taxon>
        <taxon>Anaerostipes</taxon>
    </lineage>
</organism>
<accession>A0A173S089</accession>
<dbReference type="RefSeq" id="WP_055072427.1">
    <property type="nucleotide sequence ID" value="NZ_CYXY01000004.1"/>
</dbReference>
<proteinExistence type="predicted"/>
<feature type="domain" description="Bacterial Ig-like" evidence="1">
    <location>
        <begin position="97"/>
        <end position="182"/>
    </location>
</feature>
<evidence type="ECO:0000313" key="3">
    <source>
        <dbReference type="Proteomes" id="UP000095553"/>
    </source>
</evidence>
<dbReference type="Pfam" id="PF09136">
    <property type="entry name" value="Glucodextran_B"/>
    <property type="match status" value="1"/>
</dbReference>
<keyword evidence="2" id="KW-0378">Hydrolase</keyword>
<dbReference type="GO" id="GO:0016787">
    <property type="term" value="F:hydrolase activity"/>
    <property type="evidence" value="ECO:0007669"/>
    <property type="project" value="UniProtKB-KW"/>
</dbReference>
<dbReference type="Pfam" id="PF19077">
    <property type="entry name" value="Big_13"/>
    <property type="match status" value="1"/>
</dbReference>
<name>A0A173S089_ANAHA</name>
<dbReference type="EMBL" id="CYXY01000004">
    <property type="protein sequence ID" value="CUM83219.1"/>
    <property type="molecule type" value="Genomic_DNA"/>
</dbReference>
<evidence type="ECO:0000259" key="1">
    <source>
        <dbReference type="Pfam" id="PF19077"/>
    </source>
</evidence>
<dbReference type="InterPro" id="IPR013783">
    <property type="entry name" value="Ig-like_fold"/>
</dbReference>
<sequence length="303" mass="30955">MAVKTVQATINGQTYTLTLNSSTGKYEATVTAPSKSSYNQSGHYYGVTVKATDEAGNTTTKDATDSTLGSSLQLKVKEKVAPVIAIVSPTSGSYSANNKPVITWKVTDSDSGVNPATIGITLDSGTKVTGDAITKTSITGGYQCTYTPTTALSDGSHTIKLDASDYDGNAAATSSTSFKVDTVPPVLTLSSPVDKLITNQTACTVKGKTNDATSSPVTVTVKLNSLAAEAVTVGSDGSFSKALTLAVGTNTITVVVTDGAGKTTTITRTVTLDTTAPVIKSVTLTPNPVDAGKTFIISVEVTD</sequence>